<accession>A0ABP6VRD9</accession>
<dbReference type="SMART" id="SM00387">
    <property type="entry name" value="HATPase_c"/>
    <property type="match status" value="1"/>
</dbReference>
<evidence type="ECO:0000256" key="2">
    <source>
        <dbReference type="ARBA" id="ARBA00012438"/>
    </source>
</evidence>
<dbReference type="SUPFAM" id="SSF55874">
    <property type="entry name" value="ATPase domain of HSP90 chaperone/DNA topoisomerase II/histidine kinase"/>
    <property type="match status" value="1"/>
</dbReference>
<evidence type="ECO:0000256" key="12">
    <source>
        <dbReference type="PROSITE-ProRule" id="PRU00110"/>
    </source>
</evidence>
<feature type="domain" description="Histidine kinase" evidence="13">
    <location>
        <begin position="375"/>
        <end position="581"/>
    </location>
</feature>
<dbReference type="InterPro" id="IPR037006">
    <property type="entry name" value="CheA-like_homodim_sf"/>
</dbReference>
<dbReference type="PANTHER" id="PTHR43395:SF10">
    <property type="entry name" value="CHEMOTAXIS PROTEIN CHEA"/>
    <property type="match status" value="1"/>
</dbReference>
<protein>
    <recommendedName>
        <fullName evidence="3">Chemotaxis protein CheA</fullName>
        <ecNumber evidence="2">2.7.13.3</ecNumber>
    </recommendedName>
</protein>
<keyword evidence="7" id="KW-0547">Nucleotide-binding</keyword>
<dbReference type="SMART" id="SM00260">
    <property type="entry name" value="CheW"/>
    <property type="match status" value="1"/>
</dbReference>
<dbReference type="InterPro" id="IPR004358">
    <property type="entry name" value="Sig_transdc_His_kin-like_C"/>
</dbReference>
<reference evidence="17" key="1">
    <citation type="journal article" date="2019" name="Int. J. Syst. Evol. Microbiol.">
        <title>The Global Catalogue of Microorganisms (GCM) 10K type strain sequencing project: providing services to taxonomists for standard genome sequencing and annotation.</title>
        <authorList>
            <consortium name="The Broad Institute Genomics Platform"/>
            <consortium name="The Broad Institute Genome Sequencing Center for Infectious Disease"/>
            <person name="Wu L."/>
            <person name="Ma J."/>
        </authorList>
    </citation>
    <scope>NUCLEOTIDE SEQUENCE [LARGE SCALE GENOMIC DNA]</scope>
    <source>
        <strain evidence="17">JCM 17110</strain>
    </source>
</reference>
<evidence type="ECO:0000259" key="13">
    <source>
        <dbReference type="PROSITE" id="PS50109"/>
    </source>
</evidence>
<dbReference type="Gene3D" id="3.30.565.10">
    <property type="entry name" value="Histidine kinase-like ATPase, C-terminal domain"/>
    <property type="match status" value="1"/>
</dbReference>
<dbReference type="CDD" id="cd00088">
    <property type="entry name" value="HPT"/>
    <property type="match status" value="1"/>
</dbReference>
<evidence type="ECO:0000256" key="7">
    <source>
        <dbReference type="ARBA" id="ARBA00022741"/>
    </source>
</evidence>
<comment type="catalytic activity">
    <reaction evidence="1">
        <text>ATP + protein L-histidine = ADP + protein N-phospho-L-histidine.</text>
        <dbReference type="EC" id="2.7.13.3"/>
    </reaction>
</comment>
<dbReference type="CDD" id="cd16916">
    <property type="entry name" value="HATPase_CheA-like"/>
    <property type="match status" value="1"/>
</dbReference>
<evidence type="ECO:0000256" key="11">
    <source>
        <dbReference type="ARBA" id="ARBA00035100"/>
    </source>
</evidence>
<dbReference type="PROSITE" id="PS50851">
    <property type="entry name" value="CHEW"/>
    <property type="match status" value="1"/>
</dbReference>
<dbReference type="EMBL" id="BAABCX010000002">
    <property type="protein sequence ID" value="GAA3540039.1"/>
    <property type="molecule type" value="Genomic_DNA"/>
</dbReference>
<dbReference type="InterPro" id="IPR036890">
    <property type="entry name" value="HATPase_C_sf"/>
</dbReference>
<dbReference type="Pfam" id="PF01584">
    <property type="entry name" value="CheW"/>
    <property type="match status" value="1"/>
</dbReference>
<evidence type="ECO:0000256" key="4">
    <source>
        <dbReference type="ARBA" id="ARBA00022500"/>
    </source>
</evidence>
<evidence type="ECO:0000313" key="16">
    <source>
        <dbReference type="EMBL" id="GAA3540039.1"/>
    </source>
</evidence>
<evidence type="ECO:0000256" key="6">
    <source>
        <dbReference type="ARBA" id="ARBA00022679"/>
    </source>
</evidence>
<dbReference type="SMART" id="SM00073">
    <property type="entry name" value="HPT"/>
    <property type="match status" value="1"/>
</dbReference>
<keyword evidence="9" id="KW-0067">ATP-binding</keyword>
<evidence type="ECO:0000256" key="5">
    <source>
        <dbReference type="ARBA" id="ARBA00022553"/>
    </source>
</evidence>
<evidence type="ECO:0000256" key="9">
    <source>
        <dbReference type="ARBA" id="ARBA00022840"/>
    </source>
</evidence>
<dbReference type="InterPro" id="IPR003594">
    <property type="entry name" value="HATPase_dom"/>
</dbReference>
<dbReference type="Proteomes" id="UP001500795">
    <property type="component" value="Unassembled WGS sequence"/>
</dbReference>
<organism evidence="16 17">
    <name type="scientific">Zobellella aerophila</name>
    <dbReference type="NCBI Taxonomy" id="870480"/>
    <lineage>
        <taxon>Bacteria</taxon>
        <taxon>Pseudomonadati</taxon>
        <taxon>Pseudomonadota</taxon>
        <taxon>Gammaproteobacteria</taxon>
        <taxon>Aeromonadales</taxon>
        <taxon>Aeromonadaceae</taxon>
        <taxon>Zobellella</taxon>
    </lineage>
</organism>
<evidence type="ECO:0000313" key="17">
    <source>
        <dbReference type="Proteomes" id="UP001500795"/>
    </source>
</evidence>
<dbReference type="InterPro" id="IPR002545">
    <property type="entry name" value="CheW-lke_dom"/>
</dbReference>
<dbReference type="SUPFAM" id="SSF47226">
    <property type="entry name" value="Histidine-containing phosphotransfer domain, HPT domain"/>
    <property type="match status" value="1"/>
</dbReference>
<dbReference type="InterPro" id="IPR004105">
    <property type="entry name" value="CheA-like_dim"/>
</dbReference>
<keyword evidence="4" id="KW-0145">Chemotaxis</keyword>
<dbReference type="Pfam" id="PF02895">
    <property type="entry name" value="H-kinase_dim"/>
    <property type="match status" value="1"/>
</dbReference>
<gene>
    <name evidence="16" type="ORF">GCM10022394_19740</name>
</gene>
<dbReference type="PROSITE" id="PS50894">
    <property type="entry name" value="HPT"/>
    <property type="match status" value="1"/>
</dbReference>
<evidence type="ECO:0000256" key="3">
    <source>
        <dbReference type="ARBA" id="ARBA00021495"/>
    </source>
</evidence>
<dbReference type="Gene3D" id="1.10.287.560">
    <property type="entry name" value="Histidine kinase CheA-like, homodimeric domain"/>
    <property type="match status" value="1"/>
</dbReference>
<dbReference type="InterPro" id="IPR036061">
    <property type="entry name" value="CheW-like_dom_sf"/>
</dbReference>
<keyword evidence="17" id="KW-1185">Reference proteome</keyword>
<dbReference type="PANTHER" id="PTHR43395">
    <property type="entry name" value="SENSOR HISTIDINE KINASE CHEA"/>
    <property type="match status" value="1"/>
</dbReference>
<keyword evidence="10" id="KW-0902">Two-component regulatory system</keyword>
<dbReference type="RefSeq" id="WP_344957438.1">
    <property type="nucleotide sequence ID" value="NZ_BAABCX010000002.1"/>
</dbReference>
<dbReference type="Pfam" id="PF02518">
    <property type="entry name" value="HATPase_c"/>
    <property type="match status" value="1"/>
</dbReference>
<dbReference type="InterPro" id="IPR051315">
    <property type="entry name" value="Bact_Chemotaxis_CheA"/>
</dbReference>
<dbReference type="SMART" id="SM01231">
    <property type="entry name" value="H-kinase_dim"/>
    <property type="match status" value="1"/>
</dbReference>
<dbReference type="InterPro" id="IPR005467">
    <property type="entry name" value="His_kinase_dom"/>
</dbReference>
<dbReference type="InterPro" id="IPR008207">
    <property type="entry name" value="Sig_transdc_His_kin_Hpt_dom"/>
</dbReference>
<keyword evidence="5 12" id="KW-0597">Phosphoprotein</keyword>
<feature type="domain" description="HPt" evidence="15">
    <location>
        <begin position="1"/>
        <end position="105"/>
    </location>
</feature>
<name>A0ABP6VRD9_9GAMM</name>
<dbReference type="SUPFAM" id="SSF50341">
    <property type="entry name" value="CheW-like"/>
    <property type="match status" value="1"/>
</dbReference>
<dbReference type="PROSITE" id="PS50109">
    <property type="entry name" value="HIS_KIN"/>
    <property type="match status" value="1"/>
</dbReference>
<comment type="caution">
    <text evidence="16">The sequence shown here is derived from an EMBL/GenBank/DDBJ whole genome shotgun (WGS) entry which is preliminary data.</text>
</comment>
<proteinExistence type="predicted"/>
<dbReference type="EC" id="2.7.13.3" evidence="2"/>
<dbReference type="Gene3D" id="2.30.30.40">
    <property type="entry name" value="SH3 Domains"/>
    <property type="match status" value="1"/>
</dbReference>
<evidence type="ECO:0000256" key="8">
    <source>
        <dbReference type="ARBA" id="ARBA00022777"/>
    </source>
</evidence>
<feature type="domain" description="CheW-like" evidence="14">
    <location>
        <begin position="583"/>
        <end position="715"/>
    </location>
</feature>
<sequence length="723" mass="78943">MNLNLDQVLQTFIAEARELLQEMEESLLRLEQAPTDADTLDAIFRAAHTIKGSAGLFGLEPIIGFTHIVEDLLDRLRDGTLAISEELVALLLASGDHIAELVEVVAARGEQMDAAALARERELRARLQRYQGPDLSLSSGPRTDGDVSAEDDTQVVSGLWHISLRFGPEVLRNGMDPLSFLRYLNTLGKLVSVTTLVEPMPPAEQMDPESCYLGFEIDYQSTADKATIAEAFDFVRDDCVLHILPPYSKISEYIELIRLLPEDEARLGEILRDSGALTPQELEQGLAIQRREVIETGAGSLLGEILMEQQAVEPVVVQAALHKQAQTQDNKKKESRYIRVQADKLDELINLVGELVIAGAGVNLLARKSQDTALQEASSLVSELVEEIRDGSLRLRMVPIGDTFNRFQRVVHDVSHELGKDIALHISGAETELDKTVVEKIGDPLMHLLRNAMDHGIEAPALRQAAGKALTGNLYLNAFHDSGSIVIEISDDGAGLNPERILQKAIERELVPPGASLTEQEVYQLIFEPGFSTADAVTSLSGRGVGMDVVRRNIMALRGSIDLDSRPGQGTRVSIRLPLTLAIIDGFLVGVGHDRYVVPLDMVQECIELTAADRQAAGRHNYLNLRSEVLPLVRLREHFGLSGGKAKRENVVVVQCAEQKIGLVVDELQGEFQTVIKPLGTLFGALHGIGGSTILGDGSVALILDVPAFVQQIVRRESRGVLA</sequence>
<keyword evidence="8" id="KW-0418">Kinase</keyword>
<dbReference type="PRINTS" id="PR00344">
    <property type="entry name" value="BCTRLSENSOR"/>
</dbReference>
<evidence type="ECO:0000256" key="10">
    <source>
        <dbReference type="ARBA" id="ARBA00023012"/>
    </source>
</evidence>
<evidence type="ECO:0000259" key="15">
    <source>
        <dbReference type="PROSITE" id="PS50894"/>
    </source>
</evidence>
<evidence type="ECO:0000259" key="14">
    <source>
        <dbReference type="PROSITE" id="PS50851"/>
    </source>
</evidence>
<evidence type="ECO:0000256" key="1">
    <source>
        <dbReference type="ARBA" id="ARBA00000085"/>
    </source>
</evidence>
<dbReference type="Pfam" id="PF01627">
    <property type="entry name" value="Hpt"/>
    <property type="match status" value="1"/>
</dbReference>
<dbReference type="InterPro" id="IPR036097">
    <property type="entry name" value="HisK_dim/P_sf"/>
</dbReference>
<dbReference type="SUPFAM" id="SSF47384">
    <property type="entry name" value="Homodimeric domain of signal transducing histidine kinase"/>
    <property type="match status" value="1"/>
</dbReference>
<dbReference type="InterPro" id="IPR036641">
    <property type="entry name" value="HPT_dom_sf"/>
</dbReference>
<dbReference type="CDD" id="cd00731">
    <property type="entry name" value="CheA_reg"/>
    <property type="match status" value="1"/>
</dbReference>
<dbReference type="Gene3D" id="1.20.120.160">
    <property type="entry name" value="HPT domain"/>
    <property type="match status" value="1"/>
</dbReference>
<keyword evidence="6" id="KW-0808">Transferase</keyword>
<comment type="function">
    <text evidence="11">Involved in the transmission of sensory signals from the chemoreceptors to the flagellar motors. CheA is autophosphorylated; it can transfer its phosphate group to either CheB or CheY.</text>
</comment>
<feature type="modified residue" description="Phosphohistidine" evidence="12">
    <location>
        <position position="48"/>
    </location>
</feature>